<dbReference type="RefSeq" id="WP_036003224.1">
    <property type="nucleotide sequence ID" value="NZ_CP053586.1"/>
</dbReference>
<protein>
    <submittedName>
        <fullName evidence="1">Peroxiredoxin</fullName>
    </submittedName>
</protein>
<proteinExistence type="predicted"/>
<dbReference type="AlphaFoldDB" id="A0AA96WHL4"/>
<accession>A0AA96WHL4</accession>
<dbReference type="Gene3D" id="3.40.1260.10">
    <property type="entry name" value="DsrEFH-like"/>
    <property type="match status" value="1"/>
</dbReference>
<dbReference type="Pfam" id="PF02635">
    <property type="entry name" value="DsrE"/>
    <property type="match status" value="1"/>
</dbReference>
<evidence type="ECO:0000313" key="1">
    <source>
        <dbReference type="EMBL" id="WNZ24785.1"/>
    </source>
</evidence>
<dbReference type="InterPro" id="IPR003787">
    <property type="entry name" value="Sulphur_relay_DsrE/F-like"/>
</dbReference>
<dbReference type="SUPFAM" id="SSF75169">
    <property type="entry name" value="DsrEFH-like"/>
    <property type="match status" value="1"/>
</dbReference>
<reference evidence="1" key="1">
    <citation type="submission" date="2020-05" db="EMBL/GenBank/DDBJ databases">
        <authorList>
            <person name="Zhu T."/>
            <person name="Keshari N."/>
            <person name="Lu X."/>
        </authorList>
    </citation>
    <scope>NUCLEOTIDE SEQUENCE</scope>
    <source>
        <strain evidence="1">NK1-12</strain>
    </source>
</reference>
<gene>
    <name evidence="1" type="ORF">HJG54_19340</name>
</gene>
<dbReference type="EMBL" id="CP053586">
    <property type="protein sequence ID" value="WNZ24785.1"/>
    <property type="molecule type" value="Genomic_DNA"/>
</dbReference>
<sequence>MAENTRDLVVLVTHGTDHELSSVALTIANGGLTAGLRVCIFLTSSGVDLVRNRAINTTQVKPLEPLSNLVQDFLSRGGNLWACTPCVESRGYKQEDLLDGVVITGASKMHELIKNGAATLSF</sequence>
<dbReference type="InterPro" id="IPR027396">
    <property type="entry name" value="DsrEFH-like"/>
</dbReference>
<organism evidence="1">
    <name type="scientific">Leptolyngbya sp. NK1-12</name>
    <dbReference type="NCBI Taxonomy" id="2547451"/>
    <lineage>
        <taxon>Bacteria</taxon>
        <taxon>Bacillati</taxon>
        <taxon>Cyanobacteriota</taxon>
        <taxon>Cyanophyceae</taxon>
        <taxon>Leptolyngbyales</taxon>
        <taxon>Leptolyngbyaceae</taxon>
        <taxon>Leptolyngbya group</taxon>
        <taxon>Leptolyngbya</taxon>
    </lineage>
</organism>
<name>A0AA96WHL4_9CYAN</name>